<protein>
    <recommendedName>
        <fullName evidence="3">Nitroreductase family protein</fullName>
    </recommendedName>
</protein>
<dbReference type="OrthoDB" id="8156917at2"/>
<evidence type="ECO:0000313" key="2">
    <source>
        <dbReference type="Proteomes" id="UP000198953"/>
    </source>
</evidence>
<dbReference type="PANTHER" id="PTHR23026">
    <property type="entry name" value="NADPH NITROREDUCTASE"/>
    <property type="match status" value="1"/>
</dbReference>
<dbReference type="PANTHER" id="PTHR23026:SF123">
    <property type="entry name" value="NAD(P)H NITROREDUCTASE RV3131-RELATED"/>
    <property type="match status" value="1"/>
</dbReference>
<dbReference type="RefSeq" id="WP_055501365.1">
    <property type="nucleotide sequence ID" value="NZ_BBZG01000001.1"/>
</dbReference>
<dbReference type="EMBL" id="FOBF01000011">
    <property type="protein sequence ID" value="SEM27552.1"/>
    <property type="molecule type" value="Genomic_DNA"/>
</dbReference>
<reference evidence="1 2" key="1">
    <citation type="submission" date="2016-10" db="EMBL/GenBank/DDBJ databases">
        <authorList>
            <person name="de Groot N.N."/>
        </authorList>
    </citation>
    <scope>NUCLEOTIDE SEQUENCE [LARGE SCALE GENOMIC DNA]</scope>
    <source>
        <strain evidence="1 2">DSM 43357</strain>
    </source>
</reference>
<accession>A0A1H7X112</accession>
<dbReference type="InterPro" id="IPR000415">
    <property type="entry name" value="Nitroreductase-like"/>
</dbReference>
<evidence type="ECO:0008006" key="3">
    <source>
        <dbReference type="Google" id="ProtNLM"/>
    </source>
</evidence>
<dbReference type="AlphaFoldDB" id="A0A1H7X112"/>
<proteinExistence type="predicted"/>
<dbReference type="Gene3D" id="3.40.109.10">
    <property type="entry name" value="NADH Oxidase"/>
    <property type="match status" value="2"/>
</dbReference>
<evidence type="ECO:0000313" key="1">
    <source>
        <dbReference type="EMBL" id="SEM27552.1"/>
    </source>
</evidence>
<dbReference type="NCBIfam" id="NF047509">
    <property type="entry name" value="Rv3131_FMN_oxido"/>
    <property type="match status" value="1"/>
</dbReference>
<dbReference type="GO" id="GO:0016491">
    <property type="term" value="F:oxidoreductase activity"/>
    <property type="evidence" value="ECO:0007669"/>
    <property type="project" value="InterPro"/>
</dbReference>
<gene>
    <name evidence="1" type="ORF">SAMN05660976_04707</name>
</gene>
<dbReference type="InterPro" id="IPR050627">
    <property type="entry name" value="Nitroreductase/BluB"/>
</dbReference>
<name>A0A1H7X112_9ACTN</name>
<dbReference type="SUPFAM" id="SSF55469">
    <property type="entry name" value="FMN-dependent nitroreductase-like"/>
    <property type="match status" value="2"/>
</dbReference>
<dbReference type="STRING" id="46177.SAMN05660976_04707"/>
<organism evidence="1 2">
    <name type="scientific">Nonomuraea pusilla</name>
    <dbReference type="NCBI Taxonomy" id="46177"/>
    <lineage>
        <taxon>Bacteria</taxon>
        <taxon>Bacillati</taxon>
        <taxon>Actinomycetota</taxon>
        <taxon>Actinomycetes</taxon>
        <taxon>Streptosporangiales</taxon>
        <taxon>Streptosporangiaceae</taxon>
        <taxon>Nonomuraea</taxon>
    </lineage>
</organism>
<dbReference type="Proteomes" id="UP000198953">
    <property type="component" value="Unassembled WGS sequence"/>
</dbReference>
<sequence>MSTTLAADLGVRRLLTAAGQAPSVLNTQPWRFEVVHREFVELLADPDRRLRVSDPRGRSLHVSCGAALFNLRLAVSTSGRRPVVWLLPDPEEEPELLAAVRAGDRRPATAEQRELYELLPVRRTNRLPFTGDRVPAAVWDELRTAASREGATLVRLDRRGVAETLDYAAIAEEELAHDHDYQAELRAWTMPGARFDGMPDHVQGPRPLRDPAPVRDFGRHAYAARFEERPQLAVLTTPGDRPLDWLRAGQALQRVLLLATLRGLSASFLNQPLDLRDMRARRDPHHRRGHPQMIIRLGYGAPVGRSPRRPATELERHA</sequence>
<keyword evidence="2" id="KW-1185">Reference proteome</keyword>